<keyword evidence="13" id="KW-1185">Reference proteome</keyword>
<dbReference type="GO" id="GO:0005576">
    <property type="term" value="C:extracellular region"/>
    <property type="evidence" value="ECO:0007669"/>
    <property type="project" value="UniProtKB-SubCell"/>
</dbReference>
<name>A0A815EV44_9BILA</name>
<dbReference type="EMBL" id="CAJOBC010046993">
    <property type="protein sequence ID" value="CAF4164428.1"/>
    <property type="molecule type" value="Genomic_DNA"/>
</dbReference>
<dbReference type="Gene3D" id="3.90.176.10">
    <property type="entry name" value="Toxin ADP-ribosyltransferase, Chain A, domain 1"/>
    <property type="match status" value="1"/>
</dbReference>
<dbReference type="GO" id="GO:0090729">
    <property type="term" value="F:toxin activity"/>
    <property type="evidence" value="ECO:0007669"/>
    <property type="project" value="UniProtKB-KW"/>
</dbReference>
<evidence type="ECO:0000256" key="9">
    <source>
        <dbReference type="ARBA" id="ARBA00047597"/>
    </source>
</evidence>
<evidence type="ECO:0000256" key="6">
    <source>
        <dbReference type="ARBA" id="ARBA00022679"/>
    </source>
</evidence>
<accession>A0A815EV44</accession>
<dbReference type="Proteomes" id="UP000681722">
    <property type="component" value="Unassembled WGS sequence"/>
</dbReference>
<dbReference type="PANTHER" id="PTHR10339:SF25">
    <property type="entry name" value="SECRETED EXOENZYME S"/>
    <property type="match status" value="1"/>
</dbReference>
<dbReference type="Pfam" id="PF01129">
    <property type="entry name" value="ART"/>
    <property type="match status" value="1"/>
</dbReference>
<proteinExistence type="inferred from homology"/>
<evidence type="ECO:0000256" key="3">
    <source>
        <dbReference type="ARBA" id="ARBA00022525"/>
    </source>
</evidence>
<keyword evidence="10" id="KW-0521">NADP</keyword>
<evidence type="ECO:0000256" key="2">
    <source>
        <dbReference type="ARBA" id="ARBA00009558"/>
    </source>
</evidence>
<dbReference type="InterPro" id="IPR050999">
    <property type="entry name" value="ADP-ribosyltransferase_ARG"/>
</dbReference>
<dbReference type="PROSITE" id="PS51996">
    <property type="entry name" value="TR_MART"/>
    <property type="match status" value="1"/>
</dbReference>
<dbReference type="InterPro" id="IPR000768">
    <property type="entry name" value="ART"/>
</dbReference>
<reference evidence="11" key="1">
    <citation type="submission" date="2021-02" db="EMBL/GenBank/DDBJ databases">
        <authorList>
            <person name="Nowell W R."/>
        </authorList>
    </citation>
    <scope>NUCLEOTIDE SEQUENCE</scope>
</reference>
<keyword evidence="5 10" id="KW-0328">Glycosyltransferase</keyword>
<keyword evidence="3" id="KW-0964">Secreted</keyword>
<dbReference type="OrthoDB" id="423533at2759"/>
<dbReference type="EMBL" id="CAJNOQ010013346">
    <property type="protein sequence ID" value="CAF1319759.1"/>
    <property type="molecule type" value="Genomic_DNA"/>
</dbReference>
<comment type="catalytic activity">
    <reaction evidence="9 10">
        <text>L-arginyl-[protein] + NAD(+) = N(omega)-(ADP-D-ribosyl)-L-arginyl-[protein] + nicotinamide + H(+)</text>
        <dbReference type="Rhea" id="RHEA:19149"/>
        <dbReference type="Rhea" id="RHEA-COMP:10532"/>
        <dbReference type="Rhea" id="RHEA-COMP:15087"/>
        <dbReference type="ChEBI" id="CHEBI:15378"/>
        <dbReference type="ChEBI" id="CHEBI:17154"/>
        <dbReference type="ChEBI" id="CHEBI:29965"/>
        <dbReference type="ChEBI" id="CHEBI:57540"/>
        <dbReference type="ChEBI" id="CHEBI:142554"/>
        <dbReference type="EC" id="2.4.2.31"/>
    </reaction>
</comment>
<evidence type="ECO:0000313" key="13">
    <source>
        <dbReference type="Proteomes" id="UP000663829"/>
    </source>
</evidence>
<comment type="caution">
    <text evidence="11">The sequence shown here is derived from an EMBL/GenBank/DDBJ whole genome shotgun (WGS) entry which is preliminary data.</text>
</comment>
<evidence type="ECO:0000313" key="11">
    <source>
        <dbReference type="EMBL" id="CAF1319759.1"/>
    </source>
</evidence>
<keyword evidence="4" id="KW-0800">Toxin</keyword>
<organism evidence="11 13">
    <name type="scientific">Didymodactylos carnosus</name>
    <dbReference type="NCBI Taxonomy" id="1234261"/>
    <lineage>
        <taxon>Eukaryota</taxon>
        <taxon>Metazoa</taxon>
        <taxon>Spiralia</taxon>
        <taxon>Gnathifera</taxon>
        <taxon>Rotifera</taxon>
        <taxon>Eurotatoria</taxon>
        <taxon>Bdelloidea</taxon>
        <taxon>Philodinida</taxon>
        <taxon>Philodinidae</taxon>
        <taxon>Didymodactylos</taxon>
    </lineage>
</organism>
<dbReference type="AlphaFoldDB" id="A0A815EV44"/>
<comment type="similarity">
    <text evidence="2 10">Belongs to the Arg-specific ADP-ribosyltransferase family.</text>
</comment>
<dbReference type="PANTHER" id="PTHR10339">
    <property type="entry name" value="ADP-RIBOSYLTRANSFERASE"/>
    <property type="match status" value="1"/>
</dbReference>
<keyword evidence="7" id="KW-0548">Nucleotidyltransferase</keyword>
<dbReference type="SUPFAM" id="SSF56399">
    <property type="entry name" value="ADP-ribosylation"/>
    <property type="match status" value="1"/>
</dbReference>
<dbReference type="GO" id="GO:0016779">
    <property type="term" value="F:nucleotidyltransferase activity"/>
    <property type="evidence" value="ECO:0007669"/>
    <property type="project" value="UniProtKB-KW"/>
</dbReference>
<sequence length="333" mass="38321">MASSKTNWRYLDDIRDEPKQVLKPITGYAKLPLMTLDEAVKPLLHIVNELPQNVWVAKENCKKCINELTQDEAAAIHLYTMEWDQRSESLYAILNRTLREIDRQKLIPWFSYLKLLLTALHKLPSEKAIVWRGVKADLRADYDPGKKQVWWALSSCTTKMNVLESSEYLGTSGNRTMFSIECSNGKMIKQYSYFEKEDEILLMPGSYFHIVDQLCPAKELNIIHLKEETPPYPLLELPFNKTASDNGNSSLVQSLRSLEIDDISIRGISDLSSTPFNKNTHGIWLDSNINNTPNNLLTQHKLRSVFNILQTFEVKDIVTQLNELMTSLQKNMI</sequence>
<keyword evidence="10" id="KW-0520">NAD</keyword>
<evidence type="ECO:0000256" key="10">
    <source>
        <dbReference type="RuleBase" id="RU361228"/>
    </source>
</evidence>
<keyword evidence="8" id="KW-0843">Virulence</keyword>
<protein>
    <recommendedName>
        <fullName evidence="10">NAD(P)(+)--arginine ADP-ribosyltransferase</fullName>
        <ecNumber evidence="10">2.4.2.31</ecNumber>
    </recommendedName>
    <alternativeName>
        <fullName evidence="10">Mono(ADP-ribosyl)transferase</fullName>
    </alternativeName>
</protein>
<evidence type="ECO:0000256" key="8">
    <source>
        <dbReference type="ARBA" id="ARBA00023026"/>
    </source>
</evidence>
<evidence type="ECO:0000256" key="7">
    <source>
        <dbReference type="ARBA" id="ARBA00022695"/>
    </source>
</evidence>
<evidence type="ECO:0000256" key="4">
    <source>
        <dbReference type="ARBA" id="ARBA00022656"/>
    </source>
</evidence>
<dbReference type="GO" id="GO:0003950">
    <property type="term" value="F:NAD+ poly-ADP-ribosyltransferase activity"/>
    <property type="evidence" value="ECO:0007669"/>
    <property type="project" value="TreeGrafter"/>
</dbReference>
<dbReference type="EC" id="2.4.2.31" evidence="10"/>
<keyword evidence="6 10" id="KW-0808">Transferase</keyword>
<gene>
    <name evidence="11" type="ORF">GPM918_LOCUS29415</name>
    <name evidence="12" type="ORF">SRO942_LOCUS29987</name>
</gene>
<dbReference type="Proteomes" id="UP000663829">
    <property type="component" value="Unassembled WGS sequence"/>
</dbReference>
<comment type="subcellular location">
    <subcellularLocation>
        <location evidence="1">Secreted</location>
    </subcellularLocation>
</comment>
<evidence type="ECO:0000256" key="1">
    <source>
        <dbReference type="ARBA" id="ARBA00004613"/>
    </source>
</evidence>
<dbReference type="GO" id="GO:0106274">
    <property type="term" value="F:NAD+-protein-arginine ADP-ribosyltransferase activity"/>
    <property type="evidence" value="ECO:0007669"/>
    <property type="project" value="UniProtKB-EC"/>
</dbReference>
<evidence type="ECO:0000256" key="5">
    <source>
        <dbReference type="ARBA" id="ARBA00022676"/>
    </source>
</evidence>
<evidence type="ECO:0000313" key="12">
    <source>
        <dbReference type="EMBL" id="CAF4164428.1"/>
    </source>
</evidence>